<comment type="similarity">
    <text evidence="2 12">Belongs to the cytochrome ubiquinol oxidase subunit 1 family.</text>
</comment>
<dbReference type="InterPro" id="IPR002585">
    <property type="entry name" value="Cyt-d_ubiquinol_oxidase_su_1"/>
</dbReference>
<dbReference type="GO" id="GO:0009055">
    <property type="term" value="F:electron transfer activity"/>
    <property type="evidence" value="ECO:0007669"/>
    <property type="project" value="UniProtKB-UniRule"/>
</dbReference>
<accession>A0A1H2LHC4</accession>
<dbReference type="Pfam" id="PF01654">
    <property type="entry name" value="Cyt_bd_oxida_I"/>
    <property type="match status" value="1"/>
</dbReference>
<dbReference type="GO" id="GO:0046872">
    <property type="term" value="F:metal ion binding"/>
    <property type="evidence" value="ECO:0007669"/>
    <property type="project" value="UniProtKB-UniRule"/>
</dbReference>
<dbReference type="PANTHER" id="PTHR30365:SF15">
    <property type="entry name" value="CYTOCHROME BD UBIQUINOL OXIDASE SUBUNIT 1"/>
    <property type="match status" value="1"/>
</dbReference>
<dbReference type="GO" id="GO:0070069">
    <property type="term" value="C:cytochrome complex"/>
    <property type="evidence" value="ECO:0007669"/>
    <property type="project" value="UniProtKB-UniRule"/>
</dbReference>
<sequence length="499" mass="55241">MDVLDLARWQFGITTVYHFILVPLTIGLSPLVAYLQTKWLRSGDTKWLKLSEFFGKILLINFALGVATGIVQEFQFGMTWSEYSRYVGDIFGAPLAFEALLAFFLESVFLGVWIFGRGRVSPKAHTVSIWLVALGTNISALFILAANSFMQNPVGAVVNPQSGRAELDGIGGFLEVVFSTTTLYAFAHTISASLMVAGALVTGVSIWWMVRNVKNKNEQEAIELWKPAARFGLKVLAIAGILAVTTGHFMGQHIYEAQPTKMIAAMGIAENEQNAPLALLMTGTELKADNIVTLPIPGLESFMVTNHFSGPESQLTGAKEIQEQFTQRFGSEFGTDVNYLPNPFIAFYSFRIMMSLGFASILLAIIGLWMLRGDRIIRSGGAAKLFLWTIPFPYLASIFGWILTEMGRQPWVVYPNMQLADQLAPSEMVKQLTNFGVSQSVVPAEVLISLTIFTLLYAALGVVWYVLIKRYVREGINTTKNIAQQFDHTNSETKLSFGY</sequence>
<dbReference type="PANTHER" id="PTHR30365">
    <property type="entry name" value="CYTOCHROME D UBIQUINOL OXIDASE"/>
    <property type="match status" value="1"/>
</dbReference>
<feature type="transmembrane region" description="Helical" evidence="12">
    <location>
        <begin position="231"/>
        <end position="250"/>
    </location>
</feature>
<dbReference type="EMBL" id="LT629804">
    <property type="protein sequence ID" value="SDU80319.1"/>
    <property type="molecule type" value="Genomic_DNA"/>
</dbReference>
<evidence type="ECO:0000256" key="3">
    <source>
        <dbReference type="ARBA" id="ARBA00022448"/>
    </source>
</evidence>
<keyword evidence="11 12" id="KW-0472">Membrane</keyword>
<dbReference type="RefSeq" id="WP_091280962.1">
    <property type="nucleotide sequence ID" value="NZ_JABAPH010000008.1"/>
</dbReference>
<evidence type="ECO:0000256" key="6">
    <source>
        <dbReference type="ARBA" id="ARBA00022692"/>
    </source>
</evidence>
<keyword evidence="8 12" id="KW-0249">Electron transport</keyword>
<dbReference type="GO" id="GO:0016682">
    <property type="term" value="F:oxidoreductase activity, acting on diphenols and related substances as donors, oxygen as acceptor"/>
    <property type="evidence" value="ECO:0007669"/>
    <property type="project" value="TreeGrafter"/>
</dbReference>
<evidence type="ECO:0000256" key="10">
    <source>
        <dbReference type="ARBA" id="ARBA00023004"/>
    </source>
</evidence>
<feature type="transmembrane region" description="Helical" evidence="12">
    <location>
        <begin position="183"/>
        <end position="210"/>
    </location>
</feature>
<gene>
    <name evidence="13" type="ORF">SAMN04489737_1166</name>
</gene>
<proteinExistence type="inferred from homology"/>
<evidence type="ECO:0000256" key="1">
    <source>
        <dbReference type="ARBA" id="ARBA00004651"/>
    </source>
</evidence>
<evidence type="ECO:0000313" key="14">
    <source>
        <dbReference type="Proteomes" id="UP000214355"/>
    </source>
</evidence>
<evidence type="ECO:0000256" key="8">
    <source>
        <dbReference type="ARBA" id="ARBA00022982"/>
    </source>
</evidence>
<evidence type="ECO:0000256" key="9">
    <source>
        <dbReference type="ARBA" id="ARBA00022989"/>
    </source>
</evidence>
<keyword evidence="9 12" id="KW-1133">Transmembrane helix</keyword>
<evidence type="ECO:0000256" key="11">
    <source>
        <dbReference type="ARBA" id="ARBA00023136"/>
    </source>
</evidence>
<keyword evidence="6 12" id="KW-0812">Transmembrane</keyword>
<dbReference type="GO" id="GO:0005886">
    <property type="term" value="C:plasma membrane"/>
    <property type="evidence" value="ECO:0007669"/>
    <property type="project" value="UniProtKB-SubCell"/>
</dbReference>
<keyword evidence="14" id="KW-1185">Reference proteome</keyword>
<evidence type="ECO:0000256" key="4">
    <source>
        <dbReference type="ARBA" id="ARBA00022475"/>
    </source>
</evidence>
<feature type="transmembrane region" description="Helical" evidence="12">
    <location>
        <begin position="91"/>
        <end position="115"/>
    </location>
</feature>
<feature type="transmembrane region" description="Helical" evidence="12">
    <location>
        <begin position="383"/>
        <end position="403"/>
    </location>
</feature>
<reference evidence="14" key="1">
    <citation type="submission" date="2016-10" db="EMBL/GenBank/DDBJ databases">
        <authorList>
            <person name="Varghese N."/>
            <person name="Submissions S."/>
        </authorList>
    </citation>
    <scope>NUCLEOTIDE SEQUENCE [LARGE SCALE GENOMIC DNA]</scope>
    <source>
        <strain evidence="14">DSM 10002</strain>
    </source>
</reference>
<organism evidence="13 14">
    <name type="scientific">Arcanobacterium phocae</name>
    <dbReference type="NCBI Taxonomy" id="131112"/>
    <lineage>
        <taxon>Bacteria</taxon>
        <taxon>Bacillati</taxon>
        <taxon>Actinomycetota</taxon>
        <taxon>Actinomycetes</taxon>
        <taxon>Actinomycetales</taxon>
        <taxon>Actinomycetaceae</taxon>
        <taxon>Arcanobacterium</taxon>
    </lineage>
</organism>
<feature type="transmembrane region" description="Helical" evidence="12">
    <location>
        <begin position="47"/>
        <end position="71"/>
    </location>
</feature>
<keyword evidence="4 12" id="KW-1003">Cell membrane</keyword>
<dbReference type="STRING" id="131112.SAMN04489737_1166"/>
<dbReference type="OrthoDB" id="9807042at2"/>
<dbReference type="AlphaFoldDB" id="A0A1H2LHC4"/>
<keyword evidence="3 12" id="KW-0813">Transport</keyword>
<keyword evidence="5 12" id="KW-0349">Heme</keyword>
<dbReference type="GO" id="GO:0020037">
    <property type="term" value="F:heme binding"/>
    <property type="evidence" value="ECO:0007669"/>
    <property type="project" value="TreeGrafter"/>
</dbReference>
<dbReference type="GeneID" id="65344900"/>
<keyword evidence="10 12" id="KW-0408">Iron</keyword>
<evidence type="ECO:0000256" key="2">
    <source>
        <dbReference type="ARBA" id="ARBA00009819"/>
    </source>
</evidence>
<evidence type="ECO:0000256" key="5">
    <source>
        <dbReference type="ARBA" id="ARBA00022617"/>
    </source>
</evidence>
<feature type="transmembrane region" description="Helical" evidence="12">
    <location>
        <begin position="446"/>
        <end position="467"/>
    </location>
</feature>
<protein>
    <submittedName>
        <fullName evidence="13">Cytochrome d ubiquinol oxidase subunit I</fullName>
    </submittedName>
</protein>
<comment type="subcellular location">
    <subcellularLocation>
        <location evidence="1">Cell membrane</location>
        <topology evidence="1">Multi-pass membrane protein</topology>
    </subcellularLocation>
</comment>
<evidence type="ECO:0000313" key="13">
    <source>
        <dbReference type="EMBL" id="SDU80319.1"/>
    </source>
</evidence>
<evidence type="ECO:0000256" key="12">
    <source>
        <dbReference type="PIRNR" id="PIRNR006446"/>
    </source>
</evidence>
<keyword evidence="7 12" id="KW-0479">Metal-binding</keyword>
<name>A0A1H2LHC4_9ACTO</name>
<feature type="transmembrane region" description="Helical" evidence="12">
    <location>
        <begin position="345"/>
        <end position="371"/>
    </location>
</feature>
<feature type="transmembrane region" description="Helical" evidence="12">
    <location>
        <begin position="16"/>
        <end position="35"/>
    </location>
</feature>
<dbReference type="GO" id="GO:0019646">
    <property type="term" value="P:aerobic electron transport chain"/>
    <property type="evidence" value="ECO:0007669"/>
    <property type="project" value="InterPro"/>
</dbReference>
<feature type="transmembrane region" description="Helical" evidence="12">
    <location>
        <begin position="127"/>
        <end position="150"/>
    </location>
</feature>
<evidence type="ECO:0000256" key="7">
    <source>
        <dbReference type="ARBA" id="ARBA00022723"/>
    </source>
</evidence>
<dbReference type="PIRSF" id="PIRSF006446">
    <property type="entry name" value="Cyt_quinol_oxidase_1"/>
    <property type="match status" value="1"/>
</dbReference>
<dbReference type="Proteomes" id="UP000214355">
    <property type="component" value="Chromosome I"/>
</dbReference>